<keyword evidence="6" id="KW-0067">ATP-binding</keyword>
<keyword evidence="5 10" id="KW-0418">Kinase</keyword>
<feature type="transmembrane region" description="Helical" evidence="8">
    <location>
        <begin position="31"/>
        <end position="52"/>
    </location>
</feature>
<proteinExistence type="predicted"/>
<dbReference type="GO" id="GO:0000155">
    <property type="term" value="F:phosphorelay sensor kinase activity"/>
    <property type="evidence" value="ECO:0007669"/>
    <property type="project" value="InterPro"/>
</dbReference>
<dbReference type="SUPFAM" id="SSF47384">
    <property type="entry name" value="Homodimeric domain of signal transducing histidine kinase"/>
    <property type="match status" value="1"/>
</dbReference>
<dbReference type="STRING" id="260084.SAMN02927928_3667"/>
<evidence type="ECO:0000256" key="3">
    <source>
        <dbReference type="ARBA" id="ARBA00022679"/>
    </source>
</evidence>
<dbReference type="PANTHER" id="PTHR43065:SF46">
    <property type="entry name" value="C4-DICARBOXYLATE TRANSPORT SENSOR PROTEIN DCTB"/>
    <property type="match status" value="1"/>
</dbReference>
<evidence type="ECO:0000256" key="5">
    <source>
        <dbReference type="ARBA" id="ARBA00022777"/>
    </source>
</evidence>
<dbReference type="InterPro" id="IPR036890">
    <property type="entry name" value="HATPase_C_sf"/>
</dbReference>
<keyword evidence="8" id="KW-1133">Transmembrane helix</keyword>
<dbReference type="PANTHER" id="PTHR43065">
    <property type="entry name" value="SENSOR HISTIDINE KINASE"/>
    <property type="match status" value="1"/>
</dbReference>
<comment type="catalytic activity">
    <reaction evidence="1">
        <text>ATP + protein L-histidine = ADP + protein N-phospho-L-histidine.</text>
        <dbReference type="EC" id="2.7.13.3"/>
    </reaction>
</comment>
<evidence type="ECO:0000313" key="11">
    <source>
        <dbReference type="Proteomes" id="UP000199150"/>
    </source>
</evidence>
<keyword evidence="4" id="KW-0547">Nucleotide-binding</keyword>
<evidence type="ECO:0000256" key="2">
    <source>
        <dbReference type="ARBA" id="ARBA00012438"/>
    </source>
</evidence>
<keyword evidence="11" id="KW-1185">Reference proteome</keyword>
<dbReference type="Pfam" id="PF02518">
    <property type="entry name" value="HATPase_c"/>
    <property type="match status" value="1"/>
</dbReference>
<keyword evidence="3" id="KW-0808">Transferase</keyword>
<dbReference type="OrthoDB" id="1931120at2"/>
<evidence type="ECO:0000256" key="8">
    <source>
        <dbReference type="SAM" id="Phobius"/>
    </source>
</evidence>
<dbReference type="Gene3D" id="3.30.565.10">
    <property type="entry name" value="Histidine kinase-like ATPase, C-terminal domain"/>
    <property type="match status" value="1"/>
</dbReference>
<dbReference type="GO" id="GO:0005524">
    <property type="term" value="F:ATP binding"/>
    <property type="evidence" value="ECO:0007669"/>
    <property type="project" value="UniProtKB-KW"/>
</dbReference>
<dbReference type="Gene3D" id="1.10.287.130">
    <property type="match status" value="1"/>
</dbReference>
<dbReference type="InterPro" id="IPR036097">
    <property type="entry name" value="HisK_dim/P_sf"/>
</dbReference>
<name>A0A1G4TL16_9CAUL</name>
<organism evidence="10 11">
    <name type="scientific">Asticcacaulis taihuensis</name>
    <dbReference type="NCBI Taxonomy" id="260084"/>
    <lineage>
        <taxon>Bacteria</taxon>
        <taxon>Pseudomonadati</taxon>
        <taxon>Pseudomonadota</taxon>
        <taxon>Alphaproteobacteria</taxon>
        <taxon>Caulobacterales</taxon>
        <taxon>Caulobacteraceae</taxon>
        <taxon>Asticcacaulis</taxon>
    </lineage>
</organism>
<dbReference type="SUPFAM" id="SSF55874">
    <property type="entry name" value="ATPase domain of HSP90 chaperone/DNA topoisomerase II/histidine kinase"/>
    <property type="match status" value="1"/>
</dbReference>
<dbReference type="InterPro" id="IPR005467">
    <property type="entry name" value="His_kinase_dom"/>
</dbReference>
<dbReference type="EC" id="2.7.13.3" evidence="2"/>
<dbReference type="SMART" id="SM00387">
    <property type="entry name" value="HATPase_c"/>
    <property type="match status" value="1"/>
</dbReference>
<evidence type="ECO:0000256" key="7">
    <source>
        <dbReference type="ARBA" id="ARBA00023012"/>
    </source>
</evidence>
<dbReference type="AlphaFoldDB" id="A0A1G4TL16"/>
<dbReference type="InterPro" id="IPR004358">
    <property type="entry name" value="Sig_transdc_His_kin-like_C"/>
</dbReference>
<dbReference type="PROSITE" id="PS50109">
    <property type="entry name" value="HIS_KIN"/>
    <property type="match status" value="1"/>
</dbReference>
<feature type="domain" description="Histidine kinase" evidence="9">
    <location>
        <begin position="183"/>
        <end position="399"/>
    </location>
</feature>
<dbReference type="InterPro" id="IPR003594">
    <property type="entry name" value="HATPase_dom"/>
</dbReference>
<evidence type="ECO:0000256" key="1">
    <source>
        <dbReference type="ARBA" id="ARBA00000085"/>
    </source>
</evidence>
<protein>
    <recommendedName>
        <fullName evidence="2">histidine kinase</fullName>
        <ecNumber evidence="2">2.7.13.3</ecNumber>
    </recommendedName>
</protein>
<evidence type="ECO:0000256" key="4">
    <source>
        <dbReference type="ARBA" id="ARBA00022741"/>
    </source>
</evidence>
<evidence type="ECO:0000313" key="10">
    <source>
        <dbReference type="EMBL" id="SCW82021.1"/>
    </source>
</evidence>
<reference evidence="11" key="1">
    <citation type="submission" date="2016-10" db="EMBL/GenBank/DDBJ databases">
        <authorList>
            <person name="Varghese N."/>
            <person name="Submissions S."/>
        </authorList>
    </citation>
    <scope>NUCLEOTIDE SEQUENCE [LARGE SCALE GENOMIC DNA]</scope>
    <source>
        <strain evidence="11">CGMCC 1.3431</strain>
    </source>
</reference>
<keyword evidence="7" id="KW-0902">Two-component regulatory system</keyword>
<dbReference type="EMBL" id="FMTS01000009">
    <property type="protein sequence ID" value="SCW82021.1"/>
    <property type="molecule type" value="Genomic_DNA"/>
</dbReference>
<gene>
    <name evidence="10" type="ORF">SAMN02927928_3667</name>
</gene>
<accession>A0A1G4TL16</accession>
<keyword evidence="8" id="KW-0472">Membrane</keyword>
<keyword evidence="8" id="KW-0812">Transmembrane</keyword>
<sequence>MVFRGVILRLLCVAGVAVTAILAFTSARDQMWANMALCLLGLAVSTVMLLAAHEIGRREDKVPAEDRSRPEPPPQTLSALLDQVPVPLLRSVEGEGYYALNLAARRLFRVDDFISDPPPALVTAVMRAERGARSSIRLFDSIYALGGSELSFEKRKERFISLTDIQAEMRIAEATALGDTLRVISHEIMNSLTPVASLAETAQHYLEGEAPEDLQSAREALALLERRARGLKRFVEGYRSLARLPKPELRRVDVSGFVADVVRVFEQSAVAKGVTVTLHMDEGAPSLEMDEALMAQAVINVLTNAAEATRDNSGPRRVNIALRRVDNDTGIVIADNGTGIEPAMRDRIFHGFITTKPEGAGIGLSLARQIALAHGGDLRLTEHSEPWSSEFLFRLPGSKSMADS</sequence>
<dbReference type="PRINTS" id="PR00344">
    <property type="entry name" value="BCTRLSENSOR"/>
</dbReference>
<feature type="transmembrane region" description="Helical" evidence="8">
    <location>
        <begin position="7"/>
        <end position="25"/>
    </location>
</feature>
<evidence type="ECO:0000259" key="9">
    <source>
        <dbReference type="PROSITE" id="PS50109"/>
    </source>
</evidence>
<dbReference type="Proteomes" id="UP000199150">
    <property type="component" value="Unassembled WGS sequence"/>
</dbReference>
<evidence type="ECO:0000256" key="6">
    <source>
        <dbReference type="ARBA" id="ARBA00022840"/>
    </source>
</evidence>